<name>A0A5K1K0T3_9APHY</name>
<keyword evidence="1" id="KW-1133">Transmembrane helix</keyword>
<accession>A0A5K1K0T3</accession>
<evidence type="ECO:0000256" key="1">
    <source>
        <dbReference type="SAM" id="Phobius"/>
    </source>
</evidence>
<dbReference type="EMBL" id="LR727604">
    <property type="protein sequence ID" value="VWO99384.1"/>
    <property type="molecule type" value="Genomic_DNA"/>
</dbReference>
<gene>
    <name evidence="3" type="primary">A0AUJ1</name>
</gene>
<feature type="transmembrane region" description="Helical" evidence="1">
    <location>
        <begin position="51"/>
        <end position="75"/>
    </location>
</feature>
<feature type="domain" description="DUF6533" evidence="2">
    <location>
        <begin position="24"/>
        <end position="67"/>
    </location>
</feature>
<keyword evidence="1" id="KW-0812">Transmembrane</keyword>
<dbReference type="Pfam" id="PF20151">
    <property type="entry name" value="DUF6533"/>
    <property type="match status" value="1"/>
</dbReference>
<feature type="transmembrane region" description="Helical" evidence="1">
    <location>
        <begin position="20"/>
        <end position="39"/>
    </location>
</feature>
<proteinExistence type="predicted"/>
<keyword evidence="1" id="KW-0472">Membrane</keyword>
<evidence type="ECO:0000259" key="2">
    <source>
        <dbReference type="Pfam" id="PF20151"/>
    </source>
</evidence>
<reference evidence="3" key="1">
    <citation type="submission" date="2019-10" db="EMBL/GenBank/DDBJ databases">
        <authorList>
            <person name="Nor Muhammad N."/>
        </authorList>
    </citation>
    <scope>NUCLEOTIDE SEQUENCE</scope>
</reference>
<organism evidence="3">
    <name type="scientific">Ganoderma boninense</name>
    <dbReference type="NCBI Taxonomy" id="34458"/>
    <lineage>
        <taxon>Eukaryota</taxon>
        <taxon>Fungi</taxon>
        <taxon>Dikarya</taxon>
        <taxon>Basidiomycota</taxon>
        <taxon>Agaricomycotina</taxon>
        <taxon>Agaricomycetes</taxon>
        <taxon>Polyporales</taxon>
        <taxon>Polyporaceae</taxon>
        <taxon>Ganoderma</taxon>
    </lineage>
</organism>
<dbReference type="AlphaFoldDB" id="A0A5K1K0T3"/>
<dbReference type="InterPro" id="IPR045340">
    <property type="entry name" value="DUF6533"/>
</dbReference>
<evidence type="ECO:0000313" key="3">
    <source>
        <dbReference type="EMBL" id="VWO99384.1"/>
    </source>
</evidence>
<sequence length="84" mass="9726">MSFPLDPTRIVAVQDAHFTANLITVGIAALVGYDYLLTVERESRLFWRRKVNTATILFFANRYLALLYYVGLAYYRCLSLPFLE</sequence>
<protein>
    <submittedName>
        <fullName evidence="3">G protein beta subunit Gib2</fullName>
    </submittedName>
</protein>